<evidence type="ECO:0008006" key="4">
    <source>
        <dbReference type="Google" id="ProtNLM"/>
    </source>
</evidence>
<keyword evidence="3" id="KW-1185">Reference proteome</keyword>
<feature type="chain" id="PRO_5013107874" description="Secreted protein" evidence="1">
    <location>
        <begin position="16"/>
        <end position="156"/>
    </location>
</feature>
<reference evidence="2 3" key="1">
    <citation type="submission" date="2012-04" db="EMBL/GenBank/DDBJ databases">
        <title>The Genome Sequence of Saprolegnia declina VS20.</title>
        <authorList>
            <consortium name="The Broad Institute Genome Sequencing Platform"/>
            <person name="Russ C."/>
            <person name="Nusbaum C."/>
            <person name="Tyler B."/>
            <person name="van West P."/>
            <person name="Dieguez-Uribeondo J."/>
            <person name="de Bruijn I."/>
            <person name="Tripathy S."/>
            <person name="Jiang R."/>
            <person name="Young S.K."/>
            <person name="Zeng Q."/>
            <person name="Gargeya S."/>
            <person name="Fitzgerald M."/>
            <person name="Haas B."/>
            <person name="Abouelleil A."/>
            <person name="Alvarado L."/>
            <person name="Arachchi H.M."/>
            <person name="Berlin A."/>
            <person name="Chapman S.B."/>
            <person name="Goldberg J."/>
            <person name="Griggs A."/>
            <person name="Gujja S."/>
            <person name="Hansen M."/>
            <person name="Howarth C."/>
            <person name="Imamovic A."/>
            <person name="Larimer J."/>
            <person name="McCowen C."/>
            <person name="Montmayeur A."/>
            <person name="Murphy C."/>
            <person name="Neiman D."/>
            <person name="Pearson M."/>
            <person name="Priest M."/>
            <person name="Roberts A."/>
            <person name="Saif S."/>
            <person name="Shea T."/>
            <person name="Sisk P."/>
            <person name="Sykes S."/>
            <person name="Wortman J."/>
            <person name="Nusbaum C."/>
            <person name="Birren B."/>
        </authorList>
    </citation>
    <scope>NUCLEOTIDE SEQUENCE [LARGE SCALE GENOMIC DNA]</scope>
    <source>
        <strain evidence="2 3">VS20</strain>
    </source>
</reference>
<accession>T0REH2</accession>
<dbReference type="InParanoid" id="T0REH2"/>
<dbReference type="EMBL" id="JH767200">
    <property type="protein sequence ID" value="EQC27972.1"/>
    <property type="molecule type" value="Genomic_DNA"/>
</dbReference>
<dbReference type="GeneID" id="19954975"/>
<organism evidence="2 3">
    <name type="scientific">Saprolegnia diclina (strain VS20)</name>
    <dbReference type="NCBI Taxonomy" id="1156394"/>
    <lineage>
        <taxon>Eukaryota</taxon>
        <taxon>Sar</taxon>
        <taxon>Stramenopiles</taxon>
        <taxon>Oomycota</taxon>
        <taxon>Saprolegniomycetes</taxon>
        <taxon>Saprolegniales</taxon>
        <taxon>Saprolegniaceae</taxon>
        <taxon>Saprolegnia</taxon>
    </lineage>
</organism>
<sequence length="156" mass="15911">MKLVMIAAMIPLASAAAPACTQESLGSAYLGAVQQAAPSMVKCTMDIGLSLSELATGNMTRVSSETVDKFAKSPNCAAVFTAMQSASKAVSPPCTVATMCGKSVTTAQVAAMTYDQYVHANLQTAQCTIPDLVTNNAPTAFLSLVAVGVVGLLAMI</sequence>
<protein>
    <recommendedName>
        <fullName evidence="4">Secreted protein</fullName>
    </recommendedName>
</protein>
<dbReference type="VEuPathDB" id="FungiDB:SDRG_14248"/>
<dbReference type="AlphaFoldDB" id="T0REH2"/>
<feature type="signal peptide" evidence="1">
    <location>
        <begin position="1"/>
        <end position="15"/>
    </location>
</feature>
<dbReference type="OrthoDB" id="10354882at2759"/>
<dbReference type="Proteomes" id="UP000030762">
    <property type="component" value="Unassembled WGS sequence"/>
</dbReference>
<name>T0REH2_SAPDV</name>
<dbReference type="OMA" id="DQYVHAN"/>
<proteinExistence type="predicted"/>
<evidence type="ECO:0000256" key="1">
    <source>
        <dbReference type="SAM" id="SignalP"/>
    </source>
</evidence>
<keyword evidence="1" id="KW-0732">Signal</keyword>
<gene>
    <name evidence="2" type="ORF">SDRG_14248</name>
</gene>
<dbReference type="RefSeq" id="XP_008618585.1">
    <property type="nucleotide sequence ID" value="XM_008620363.1"/>
</dbReference>
<evidence type="ECO:0000313" key="3">
    <source>
        <dbReference type="Proteomes" id="UP000030762"/>
    </source>
</evidence>
<evidence type="ECO:0000313" key="2">
    <source>
        <dbReference type="EMBL" id="EQC27972.1"/>
    </source>
</evidence>